<dbReference type="Pfam" id="PF14675">
    <property type="entry name" value="FANCI_S1"/>
    <property type="match status" value="1"/>
</dbReference>
<protein>
    <submittedName>
        <fullName evidence="8">FANCI solenoid 4-domain-containing protein</fullName>
    </submittedName>
</protein>
<feature type="domain" description="FANCI solenoid 1" evidence="2">
    <location>
        <begin position="24"/>
        <end position="208"/>
    </location>
</feature>
<dbReference type="GO" id="GO:0006281">
    <property type="term" value="P:DNA repair"/>
    <property type="evidence" value="ECO:0007669"/>
    <property type="project" value="InterPro"/>
</dbReference>
<dbReference type="GO" id="GO:0070182">
    <property type="term" value="F:DNA polymerase binding"/>
    <property type="evidence" value="ECO:0007669"/>
    <property type="project" value="TreeGrafter"/>
</dbReference>
<evidence type="ECO:0000259" key="2">
    <source>
        <dbReference type="Pfam" id="PF14675"/>
    </source>
</evidence>
<dbReference type="Pfam" id="PF14677">
    <property type="entry name" value="FANCI_S3"/>
    <property type="match status" value="1"/>
</dbReference>
<feature type="region of interest" description="Disordered" evidence="1">
    <location>
        <begin position="1239"/>
        <end position="1271"/>
    </location>
</feature>
<dbReference type="AlphaFoldDB" id="A0AAD5K0L2"/>
<proteinExistence type="predicted"/>
<gene>
    <name evidence="8" type="ORF">BDA99DRAFT_510155</name>
</gene>
<evidence type="ECO:0000259" key="6">
    <source>
        <dbReference type="Pfam" id="PF14679"/>
    </source>
</evidence>
<name>A0AAD5K0L2_9FUNG</name>
<feature type="domain" description="FANCI solenoid 3" evidence="4">
    <location>
        <begin position="746"/>
        <end position="954"/>
    </location>
</feature>
<evidence type="ECO:0000259" key="3">
    <source>
        <dbReference type="Pfam" id="PF14676"/>
    </source>
</evidence>
<dbReference type="Pfam" id="PF14676">
    <property type="entry name" value="FANCI_S2"/>
    <property type="match status" value="1"/>
</dbReference>
<evidence type="ECO:0000259" key="4">
    <source>
        <dbReference type="Pfam" id="PF14677"/>
    </source>
</evidence>
<comment type="caution">
    <text evidence="8">The sequence shown here is derived from an EMBL/GenBank/DDBJ whole genome shotgun (WGS) entry which is preliminary data.</text>
</comment>
<evidence type="ECO:0000313" key="9">
    <source>
        <dbReference type="Proteomes" id="UP001209540"/>
    </source>
</evidence>
<dbReference type="Pfam" id="PF14678">
    <property type="entry name" value="FANCI_S4"/>
    <property type="match status" value="1"/>
</dbReference>
<feature type="domain" description="FANCI solenoid 4" evidence="5">
    <location>
        <begin position="970"/>
        <end position="1215"/>
    </location>
</feature>
<feature type="domain" description="FANCI helical" evidence="7">
    <location>
        <begin position="486"/>
        <end position="693"/>
    </location>
</feature>
<evidence type="ECO:0000256" key="1">
    <source>
        <dbReference type="SAM" id="MobiDB-lite"/>
    </source>
</evidence>
<dbReference type="InterPro" id="IPR029315">
    <property type="entry name" value="FANCI_S2"/>
</dbReference>
<dbReference type="PANTHER" id="PTHR21818:SF0">
    <property type="entry name" value="FANCONI ANEMIA GROUP I PROTEIN"/>
    <property type="match status" value="1"/>
</dbReference>
<accession>A0AAD5K0L2</accession>
<dbReference type="PANTHER" id="PTHR21818">
    <property type="entry name" value="BC025462 PROTEIN"/>
    <property type="match status" value="1"/>
</dbReference>
<feature type="domain" description="FANCI solenoid 2" evidence="3">
    <location>
        <begin position="303"/>
        <end position="476"/>
    </location>
</feature>
<dbReference type="InterPro" id="IPR029308">
    <property type="entry name" value="FANCI_S1"/>
</dbReference>
<sequence>MVKKKVLFLLGINASPLKKKRQIIFRLSKDSESGAKQATQLFNVLLPQVDMLDTNTLYGFAIEITCFIQHQVQIQSRLFELFSKIWNVLSATNSQANDIIDKLLIASWHPASAISIASVFNEMELSTVQLQKVCKRMVKQLAELDVEETPPFIYQLLLLSRKGMKREIITSICHHFIVLKEYATDNVDVPSFRRMEGTVMLHMSFAIKQDQDLGKELIKYVKNDKSHALETFPIACLLSAARIHRLEDMIFDLLRSTVISIYKDNEKLKQCGWISKFSRIDGNRLQQVMMEIVKNSEHGWDQIIQPLTQLAMLLIDFASSQGFAANRPFSASSGMAPPAPIIINNNKQSPMDHVISLGKEILIKIFELHKMVRPEILEQITARIVSHSPSTMHFLDILETIIAQDYFAIEPYIINLRDTLDYLSLLPYATAERLFRAVQPVASRNNQFRDGLMLILRKSMFAKDLNGRMVSVNGFLALLSDVFSQQNNNSSNSSRPSQGVAFEILGLLRRCFNQQSEIRAAAYKGLARLSEHREIASDIFEILYSQFQRVYEKDRGMVTPLRLDVCVDHASHSSGGAPRLAEPIHILLASLFQTLKNLENGMDVTHNSVIADQIHSCREDLTSLVFRLSKSDLEDFELDKTADFDLATHLGQRNNIYAGLMQGTFEAAIEYEYFMRKDTLESYQTILNLFKKRMDAAALLKEGSSVADKGRKSIAMQAEYSVSSLEFLTDVTRRMFSQGNIQRPIRALRGDIGFVHYVILSIPIALKKMTHQIISTMALQERHFQQCIELSKLCIHILKTEDSDSSFVNHPPKKGQHSVLESIWDALKNICETILQLWPNRINTFFSRLTACTMDIVETTTTTDSAPPSPPTNTVIFNVVRLLEEIMNHYLSDRTPLYKEAAKLMQVVAFLSHRMDREATDFKERAGYMTDWLGSMIKERPLDDISLAKQMLHLYIQLCADIQNFTLIVYIAQDLHMIHGDIDHDQNIEEDPSAQVQNMMINIKTCSAITLQLLMFMDQLFDDMMWCIGRLKITASTTGFTDLVREFETSICHRMMSYLSITSEFTKAVLMGQHAEGLIRTLIKTYKTLTALTKYKLMSEPKQISDDFISLIMMSGTGITDKMYQFLIIYGQEHHTTTTTNEPKKKTGSTTTGPNSRKQMVQKAKVLRESKLVPKLIYEVEEFERYLIQLTRKSNKDLMQYMKRSTSRDFKINMSIIHTEQQQQQQEEEDPVTVNKQIAVRNFMKNKGGGHDEDDDGASSGRGSKRARTSR</sequence>
<dbReference type="InterPro" id="IPR029312">
    <property type="entry name" value="FANCI_HD2"/>
</dbReference>
<evidence type="ECO:0000259" key="7">
    <source>
        <dbReference type="Pfam" id="PF14680"/>
    </source>
</evidence>
<dbReference type="InterPro" id="IPR029314">
    <property type="entry name" value="FANCI_S4"/>
</dbReference>
<evidence type="ECO:0000313" key="8">
    <source>
        <dbReference type="EMBL" id="KAI9263424.1"/>
    </source>
</evidence>
<dbReference type="Pfam" id="PF14679">
    <property type="entry name" value="FANCI_HD1"/>
    <property type="match status" value="1"/>
</dbReference>
<dbReference type="Pfam" id="PF14680">
    <property type="entry name" value="FANCI_HD2"/>
    <property type="match status" value="1"/>
</dbReference>
<feature type="region of interest" description="Disordered" evidence="1">
    <location>
        <begin position="1137"/>
        <end position="1159"/>
    </location>
</feature>
<keyword evidence="9" id="KW-1185">Reference proteome</keyword>
<evidence type="ECO:0000259" key="5">
    <source>
        <dbReference type="Pfam" id="PF14678"/>
    </source>
</evidence>
<reference evidence="8" key="2">
    <citation type="submission" date="2023-02" db="EMBL/GenBank/DDBJ databases">
        <authorList>
            <consortium name="DOE Joint Genome Institute"/>
            <person name="Mondo S.J."/>
            <person name="Chang Y."/>
            <person name="Wang Y."/>
            <person name="Ahrendt S."/>
            <person name="Andreopoulos W."/>
            <person name="Barry K."/>
            <person name="Beard J."/>
            <person name="Benny G.L."/>
            <person name="Blankenship S."/>
            <person name="Bonito G."/>
            <person name="Cuomo C."/>
            <person name="Desiro A."/>
            <person name="Gervers K.A."/>
            <person name="Hundley H."/>
            <person name="Kuo A."/>
            <person name="LaButti K."/>
            <person name="Lang B.F."/>
            <person name="Lipzen A."/>
            <person name="O'Donnell K."/>
            <person name="Pangilinan J."/>
            <person name="Reynolds N."/>
            <person name="Sandor L."/>
            <person name="Smith M.W."/>
            <person name="Tsang A."/>
            <person name="Grigoriev I.V."/>
            <person name="Stajich J.E."/>
            <person name="Spatafora J.W."/>
        </authorList>
    </citation>
    <scope>NUCLEOTIDE SEQUENCE</scope>
    <source>
        <strain evidence="8">RSA 2281</strain>
    </source>
</reference>
<reference evidence="8" key="1">
    <citation type="journal article" date="2022" name="IScience">
        <title>Evolution of zygomycete secretomes and the origins of terrestrial fungal ecologies.</title>
        <authorList>
            <person name="Chang Y."/>
            <person name="Wang Y."/>
            <person name="Mondo S."/>
            <person name="Ahrendt S."/>
            <person name="Andreopoulos W."/>
            <person name="Barry K."/>
            <person name="Beard J."/>
            <person name="Benny G.L."/>
            <person name="Blankenship S."/>
            <person name="Bonito G."/>
            <person name="Cuomo C."/>
            <person name="Desiro A."/>
            <person name="Gervers K.A."/>
            <person name="Hundley H."/>
            <person name="Kuo A."/>
            <person name="LaButti K."/>
            <person name="Lang B.F."/>
            <person name="Lipzen A."/>
            <person name="O'Donnell K."/>
            <person name="Pangilinan J."/>
            <person name="Reynolds N."/>
            <person name="Sandor L."/>
            <person name="Smith M.E."/>
            <person name="Tsang A."/>
            <person name="Grigoriev I.V."/>
            <person name="Stajich J.E."/>
            <person name="Spatafora J.W."/>
        </authorList>
    </citation>
    <scope>NUCLEOTIDE SEQUENCE</scope>
    <source>
        <strain evidence="8">RSA 2281</strain>
    </source>
</reference>
<feature type="domain" description="FANCI helical" evidence="6">
    <location>
        <begin position="212"/>
        <end position="295"/>
    </location>
</feature>
<dbReference type="InterPro" id="IPR029310">
    <property type="entry name" value="FANCI_HD1"/>
</dbReference>
<dbReference type="Proteomes" id="UP001209540">
    <property type="component" value="Unassembled WGS sequence"/>
</dbReference>
<dbReference type="InterPro" id="IPR029313">
    <property type="entry name" value="FANCI_S3"/>
</dbReference>
<organism evidence="8 9">
    <name type="scientific">Phascolomyces articulosus</name>
    <dbReference type="NCBI Taxonomy" id="60185"/>
    <lineage>
        <taxon>Eukaryota</taxon>
        <taxon>Fungi</taxon>
        <taxon>Fungi incertae sedis</taxon>
        <taxon>Mucoromycota</taxon>
        <taxon>Mucoromycotina</taxon>
        <taxon>Mucoromycetes</taxon>
        <taxon>Mucorales</taxon>
        <taxon>Lichtheimiaceae</taxon>
        <taxon>Phascolomyces</taxon>
    </lineage>
</organism>
<dbReference type="EMBL" id="JAIXMP010000013">
    <property type="protein sequence ID" value="KAI9263424.1"/>
    <property type="molecule type" value="Genomic_DNA"/>
</dbReference>
<dbReference type="InterPro" id="IPR026171">
    <property type="entry name" value="FANCI"/>
</dbReference>